<accession>A0A7M7T3E3</accession>
<dbReference type="GO" id="GO:0005783">
    <property type="term" value="C:endoplasmic reticulum"/>
    <property type="evidence" value="ECO:0000318"/>
    <property type="project" value="GO_Central"/>
</dbReference>
<dbReference type="PANTHER" id="PTHR15069">
    <property type="entry name" value="PROTEASOME ASSEMBLY CHAPERONE 1"/>
    <property type="match status" value="1"/>
</dbReference>
<organism evidence="4 5">
    <name type="scientific">Strongylocentrotus purpuratus</name>
    <name type="common">Purple sea urchin</name>
    <dbReference type="NCBI Taxonomy" id="7668"/>
    <lineage>
        <taxon>Eukaryota</taxon>
        <taxon>Metazoa</taxon>
        <taxon>Echinodermata</taxon>
        <taxon>Eleutherozoa</taxon>
        <taxon>Echinozoa</taxon>
        <taxon>Echinoidea</taxon>
        <taxon>Euechinoidea</taxon>
        <taxon>Echinacea</taxon>
        <taxon>Camarodonta</taxon>
        <taxon>Echinidea</taxon>
        <taxon>Strongylocentrotidae</taxon>
        <taxon>Strongylocentrotus</taxon>
    </lineage>
</organism>
<dbReference type="KEGG" id="spu:578937"/>
<evidence type="ECO:0000256" key="2">
    <source>
        <dbReference type="ARBA" id="ARBA00019180"/>
    </source>
</evidence>
<evidence type="ECO:0000313" key="4">
    <source>
        <dbReference type="EnsemblMetazoa" id="XP_030850975"/>
    </source>
</evidence>
<evidence type="ECO:0000256" key="1">
    <source>
        <dbReference type="ARBA" id="ARBA00005261"/>
    </source>
</evidence>
<dbReference type="CTD" id="8624"/>
<dbReference type="Pfam" id="PF16094">
    <property type="entry name" value="PAC1"/>
    <property type="match status" value="1"/>
</dbReference>
<dbReference type="Proteomes" id="UP000007110">
    <property type="component" value="Unassembled WGS sequence"/>
</dbReference>
<dbReference type="OMA" id="SVLICQV"/>
<evidence type="ECO:0000313" key="5">
    <source>
        <dbReference type="Proteomes" id="UP000007110"/>
    </source>
</evidence>
<dbReference type="AlphaFoldDB" id="A0A7M7T3E3"/>
<protein>
    <recommendedName>
        <fullName evidence="2">Proteasome assembly chaperone 1</fullName>
    </recommendedName>
</protein>
<dbReference type="InParanoid" id="A0A7M7T3E3"/>
<reference evidence="4" key="2">
    <citation type="submission" date="2021-01" db="UniProtKB">
        <authorList>
            <consortium name="EnsemblMetazoa"/>
        </authorList>
    </citation>
    <scope>IDENTIFICATION</scope>
</reference>
<keyword evidence="3" id="KW-0143">Chaperone</keyword>
<dbReference type="GeneID" id="578937"/>
<proteinExistence type="inferred from homology"/>
<comment type="similarity">
    <text evidence="1">Belongs to the PSMG1 family.</text>
</comment>
<dbReference type="EnsemblMetazoa" id="XM_030995115">
    <property type="protein sequence ID" value="XP_030850975"/>
    <property type="gene ID" value="LOC578937"/>
</dbReference>
<reference evidence="5" key="1">
    <citation type="submission" date="2015-02" db="EMBL/GenBank/DDBJ databases">
        <title>Genome sequencing for Strongylocentrotus purpuratus.</title>
        <authorList>
            <person name="Murali S."/>
            <person name="Liu Y."/>
            <person name="Vee V."/>
            <person name="English A."/>
            <person name="Wang M."/>
            <person name="Skinner E."/>
            <person name="Han Y."/>
            <person name="Muzny D.M."/>
            <person name="Worley K.C."/>
            <person name="Gibbs R.A."/>
        </authorList>
    </citation>
    <scope>NUCLEOTIDE SEQUENCE</scope>
</reference>
<dbReference type="InterPro" id="IPR016565">
    <property type="entry name" value="Proteasome_assmbl_chp_1"/>
</dbReference>
<name>A0A7M7T3E3_STRPU</name>
<sequence length="271" mass="29754">MNRLSEVVFPVSRAVGEDDDSDEESQRLVNPDLAPVFRWDEKLLNGAKKLECKCLLIAIGPVATGFVDSLFGPDEREMLCNISCGGSDAQSHTREQTAPSDSSAFVWRRKGRPELALCQCQQPVSSQQTYSWVQQLFSTAAPSTVIILDSHRVGELKTDLDLLSRGDSFPLYSLRSSSLTAQACCPYLEPPNTVGGLGAEVLTYCEVSRLPGVLYVTFVSDREPLALLIASFMPLLSCSILQPYIKDVSQQLAAEQKQLTSFMKDTGSLYT</sequence>
<dbReference type="RefSeq" id="XP_030850975.1">
    <property type="nucleotide sequence ID" value="XM_030995115.1"/>
</dbReference>
<evidence type="ECO:0000256" key="3">
    <source>
        <dbReference type="ARBA" id="ARBA00023186"/>
    </source>
</evidence>
<dbReference type="FunCoup" id="A0A7M7T3E3">
    <property type="interactions" value="822"/>
</dbReference>
<dbReference type="GO" id="GO:0080129">
    <property type="term" value="P:proteasome core complex assembly"/>
    <property type="evidence" value="ECO:0000318"/>
    <property type="project" value="GO_Central"/>
</dbReference>
<keyword evidence="5" id="KW-1185">Reference proteome</keyword>
<dbReference type="OrthoDB" id="17536at2759"/>
<dbReference type="PANTHER" id="PTHR15069:SF1">
    <property type="entry name" value="PROTEASOME ASSEMBLY CHAPERONE 1"/>
    <property type="match status" value="1"/>
</dbReference>
<dbReference type="GO" id="GO:0070628">
    <property type="term" value="F:proteasome binding"/>
    <property type="evidence" value="ECO:0000318"/>
    <property type="project" value="GO_Central"/>
</dbReference>